<reference evidence="11 13" key="1">
    <citation type="journal article" date="2008" name="Science">
        <title>The Physcomitrella genome reveals evolutionary insights into the conquest of land by plants.</title>
        <authorList>
            <person name="Rensing S."/>
            <person name="Lang D."/>
            <person name="Zimmer A."/>
            <person name="Terry A."/>
            <person name="Salamov A."/>
            <person name="Shapiro H."/>
            <person name="Nishiyama T."/>
            <person name="Perroud P.-F."/>
            <person name="Lindquist E."/>
            <person name="Kamisugi Y."/>
            <person name="Tanahashi T."/>
            <person name="Sakakibara K."/>
            <person name="Fujita T."/>
            <person name="Oishi K."/>
            <person name="Shin-I T."/>
            <person name="Kuroki Y."/>
            <person name="Toyoda A."/>
            <person name="Suzuki Y."/>
            <person name="Hashimoto A."/>
            <person name="Yamaguchi K."/>
            <person name="Sugano A."/>
            <person name="Kohara Y."/>
            <person name="Fujiyama A."/>
            <person name="Anterola A."/>
            <person name="Aoki S."/>
            <person name="Ashton N."/>
            <person name="Barbazuk W.B."/>
            <person name="Barker E."/>
            <person name="Bennetzen J."/>
            <person name="Bezanilla M."/>
            <person name="Blankenship R."/>
            <person name="Cho S.H."/>
            <person name="Dutcher S."/>
            <person name="Estelle M."/>
            <person name="Fawcett J.A."/>
            <person name="Gundlach H."/>
            <person name="Hanada K."/>
            <person name="Heyl A."/>
            <person name="Hicks K.A."/>
            <person name="Hugh J."/>
            <person name="Lohr M."/>
            <person name="Mayer K."/>
            <person name="Melkozernov A."/>
            <person name="Murata T."/>
            <person name="Nelson D."/>
            <person name="Pils B."/>
            <person name="Prigge M."/>
            <person name="Reiss B."/>
            <person name="Renner T."/>
            <person name="Rombauts S."/>
            <person name="Rushton P."/>
            <person name="Sanderfoot A."/>
            <person name="Schween G."/>
            <person name="Shiu S.-H."/>
            <person name="Stueber K."/>
            <person name="Theodoulou F.L."/>
            <person name="Tu H."/>
            <person name="Van de Peer Y."/>
            <person name="Verrier P.J."/>
            <person name="Waters E."/>
            <person name="Wood A."/>
            <person name="Yang L."/>
            <person name="Cove D."/>
            <person name="Cuming A."/>
            <person name="Hasebe M."/>
            <person name="Lucas S."/>
            <person name="Mishler D.B."/>
            <person name="Reski R."/>
            <person name="Grigoriev I."/>
            <person name="Quatrano R.S."/>
            <person name="Boore J.L."/>
        </authorList>
    </citation>
    <scope>NUCLEOTIDE SEQUENCE [LARGE SCALE GENOMIC DNA]</scope>
    <source>
        <strain evidence="12 13">cv. Gransden 2004</strain>
    </source>
</reference>
<dbReference type="GO" id="GO:0008379">
    <property type="term" value="F:thioredoxin peroxidase activity"/>
    <property type="evidence" value="ECO:0000318"/>
    <property type="project" value="GO_Central"/>
</dbReference>
<evidence type="ECO:0000313" key="12">
    <source>
        <dbReference type="EnsemblPlants" id="Pp3c3_500V3.1"/>
    </source>
</evidence>
<keyword evidence="7 9" id="KW-0676">Redox-active center</keyword>
<dbReference type="GO" id="GO:0034599">
    <property type="term" value="P:cellular response to oxidative stress"/>
    <property type="evidence" value="ECO:0000318"/>
    <property type="project" value="GO_Central"/>
</dbReference>
<evidence type="ECO:0000256" key="1">
    <source>
        <dbReference type="ARBA" id="ARBA00001711"/>
    </source>
</evidence>
<evidence type="ECO:0000256" key="5">
    <source>
        <dbReference type="ARBA" id="ARBA00022862"/>
    </source>
</evidence>
<dbReference type="InterPro" id="IPR013766">
    <property type="entry name" value="Thioredoxin_domain"/>
</dbReference>
<dbReference type="Pfam" id="PF08534">
    <property type="entry name" value="Redoxin"/>
    <property type="match status" value="1"/>
</dbReference>
<dbReference type="Gene3D" id="3.40.30.10">
    <property type="entry name" value="Glutaredoxin"/>
    <property type="match status" value="1"/>
</dbReference>
<evidence type="ECO:0000313" key="13">
    <source>
        <dbReference type="Proteomes" id="UP000006727"/>
    </source>
</evidence>
<evidence type="ECO:0000256" key="7">
    <source>
        <dbReference type="ARBA" id="ARBA00023284"/>
    </source>
</evidence>
<comment type="catalytic activity">
    <reaction evidence="1">
        <text>[glutaredoxin]-dithiol + a hydroperoxide = [glutaredoxin]-disulfide + an alcohol + H2O</text>
        <dbReference type="Rhea" id="RHEA:62624"/>
        <dbReference type="Rhea" id="RHEA-COMP:10729"/>
        <dbReference type="Rhea" id="RHEA-COMP:10730"/>
        <dbReference type="ChEBI" id="CHEBI:15377"/>
        <dbReference type="ChEBI" id="CHEBI:29950"/>
        <dbReference type="ChEBI" id="CHEBI:30879"/>
        <dbReference type="ChEBI" id="CHEBI:35924"/>
        <dbReference type="ChEBI" id="CHEBI:50058"/>
        <dbReference type="EC" id="1.11.1.25"/>
    </reaction>
</comment>
<dbReference type="SUPFAM" id="SSF52833">
    <property type="entry name" value="Thioredoxin-like"/>
    <property type="match status" value="1"/>
</dbReference>
<dbReference type="CDD" id="cd03013">
    <property type="entry name" value="PRX5_like"/>
    <property type="match status" value="1"/>
</dbReference>
<dbReference type="PaxDb" id="3218-PP1S1_231V6.1"/>
<dbReference type="EnsemblPlants" id="Pp3c3_500V3.1">
    <property type="protein sequence ID" value="Pp3c3_500V3.1"/>
    <property type="gene ID" value="Pp3c3_500"/>
</dbReference>
<evidence type="ECO:0000256" key="9">
    <source>
        <dbReference type="RuleBase" id="RU366011"/>
    </source>
</evidence>
<evidence type="ECO:0000256" key="3">
    <source>
        <dbReference type="ARBA" id="ARBA00013016"/>
    </source>
</evidence>
<organism evidence="11">
    <name type="scientific">Physcomitrium patens</name>
    <name type="common">Spreading-leaved earth moss</name>
    <name type="synonym">Physcomitrella patens</name>
    <dbReference type="NCBI Taxonomy" id="3218"/>
    <lineage>
        <taxon>Eukaryota</taxon>
        <taxon>Viridiplantae</taxon>
        <taxon>Streptophyta</taxon>
        <taxon>Embryophyta</taxon>
        <taxon>Bryophyta</taxon>
        <taxon>Bryophytina</taxon>
        <taxon>Bryopsida</taxon>
        <taxon>Funariidae</taxon>
        <taxon>Funariales</taxon>
        <taxon>Funariaceae</taxon>
        <taxon>Physcomitrium</taxon>
    </lineage>
</organism>
<dbReference type="InterPro" id="IPR036249">
    <property type="entry name" value="Thioredoxin-like_sf"/>
</dbReference>
<dbReference type="InterPro" id="IPR037944">
    <property type="entry name" value="PRX5-like"/>
</dbReference>
<protein>
    <recommendedName>
        <fullName evidence="3 9">Glutaredoxin-dependent peroxiredoxin</fullName>
        <ecNumber evidence="3 9">1.11.1.25</ecNumber>
    </recommendedName>
</protein>
<dbReference type="Proteomes" id="UP000006727">
    <property type="component" value="Chromosome 3"/>
</dbReference>
<dbReference type="GO" id="GO:0042744">
    <property type="term" value="P:hydrogen peroxide catabolic process"/>
    <property type="evidence" value="ECO:0000318"/>
    <property type="project" value="GO_Central"/>
</dbReference>
<feature type="active site" description="Cysteine sulfenic acid (-SOH) intermediate" evidence="8">
    <location>
        <position position="107"/>
    </location>
</feature>
<evidence type="ECO:0000259" key="10">
    <source>
        <dbReference type="PROSITE" id="PS51352"/>
    </source>
</evidence>
<dbReference type="PROSITE" id="PS51352">
    <property type="entry name" value="THIOREDOXIN_2"/>
    <property type="match status" value="1"/>
</dbReference>
<keyword evidence="6 9" id="KW-0560">Oxidoreductase</keyword>
<dbReference type="EMBL" id="ABEU02000003">
    <property type="protein sequence ID" value="PNR56821.1"/>
    <property type="molecule type" value="Genomic_DNA"/>
</dbReference>
<evidence type="ECO:0000256" key="6">
    <source>
        <dbReference type="ARBA" id="ARBA00023002"/>
    </source>
</evidence>
<accession>A0A2K1KST5</accession>
<dbReference type="FunFam" id="3.40.30.10:FF:000020">
    <property type="entry name" value="Peroxiredoxin"/>
    <property type="match status" value="1"/>
</dbReference>
<dbReference type="EnsemblPlants" id="Pp3c3_500V3.2">
    <property type="protein sequence ID" value="Pp3c3_500V3.2"/>
    <property type="gene ID" value="Pp3c3_500"/>
</dbReference>
<keyword evidence="4 9" id="KW-0575">Peroxidase</keyword>
<gene>
    <name evidence="11" type="ORF">PHYPA_003813</name>
</gene>
<dbReference type="InParanoid" id="A0A2K1KST5"/>
<sequence>MAATAIAIRTFTNAAALSRGGTNLWSTYSRSLATLVPSHIRGVAAVRTLPTFGSRAATTIAEGSKLPDAELSYFDKEGNVNIVKVSDLMRAKKVVLFAVPGAFTPTCSTQHLPGFVAKADKLRKAGADLLACVSVNDAFVMRAWGENQNVGESVLLLSDGLGKFTHAMGASVDLSDKPVGLGVRSRRYAMLVDDGVVKTLHMEEGGAFTSSGADDILKALLKRKTSAATAPECANQNTT</sequence>
<dbReference type="PANTHER" id="PTHR10430">
    <property type="entry name" value="PEROXIREDOXIN"/>
    <property type="match status" value="1"/>
</dbReference>
<dbReference type="PANTHER" id="PTHR10430:SF16">
    <property type="entry name" value="PEROXIREDOXIN-5, MITOCHONDRIAL"/>
    <property type="match status" value="1"/>
</dbReference>
<dbReference type="EC" id="1.11.1.25" evidence="3 9"/>
<evidence type="ECO:0000256" key="4">
    <source>
        <dbReference type="ARBA" id="ARBA00022559"/>
    </source>
</evidence>
<dbReference type="STRING" id="3218.A0A2K1KST5"/>
<comment type="function">
    <text evidence="9">Thiol-specific peroxidase that catalyzes the reduction of hydrogen peroxide and organic hydroperoxides to water and alcohols, respectively. Plays a role in cell protection against oxidative stress by detoxifying peroxides.</text>
</comment>
<dbReference type="GO" id="GO:0045454">
    <property type="term" value="P:cell redox homeostasis"/>
    <property type="evidence" value="ECO:0000318"/>
    <property type="project" value="GO_Central"/>
</dbReference>
<dbReference type="Gramene" id="Pp3c3_500V3.2">
    <property type="protein sequence ID" value="Pp3c3_500V3.2"/>
    <property type="gene ID" value="Pp3c3_500"/>
</dbReference>
<reference evidence="12" key="3">
    <citation type="submission" date="2020-12" db="UniProtKB">
        <authorList>
            <consortium name="EnsemblPlants"/>
        </authorList>
    </citation>
    <scope>IDENTIFICATION</scope>
</reference>
<feature type="domain" description="Thioredoxin" evidence="10">
    <location>
        <begin position="60"/>
        <end position="222"/>
    </location>
</feature>
<evidence type="ECO:0000256" key="2">
    <source>
        <dbReference type="ARBA" id="ARBA00010505"/>
    </source>
</evidence>
<dbReference type="AlphaFoldDB" id="A0A2K1KST5"/>
<proteinExistence type="inferred from homology"/>
<evidence type="ECO:0000313" key="11">
    <source>
        <dbReference type="EMBL" id="PNR56821.1"/>
    </source>
</evidence>
<dbReference type="GO" id="GO:0005737">
    <property type="term" value="C:cytoplasm"/>
    <property type="evidence" value="ECO:0000318"/>
    <property type="project" value="GO_Central"/>
</dbReference>
<comment type="similarity">
    <text evidence="2 9">Belongs to the peroxiredoxin family. Prx5 subfamily.</text>
</comment>
<dbReference type="InterPro" id="IPR013740">
    <property type="entry name" value="Redoxin"/>
</dbReference>
<keyword evidence="13" id="KW-1185">Reference proteome</keyword>
<dbReference type="Gramene" id="Pp3c3_500V3.1">
    <property type="protein sequence ID" value="Pp3c3_500V3.1"/>
    <property type="gene ID" value="Pp3c3_500"/>
</dbReference>
<name>A0A2K1KST5_PHYPA</name>
<reference evidence="11 13" key="2">
    <citation type="journal article" date="2018" name="Plant J.">
        <title>The Physcomitrella patens chromosome-scale assembly reveals moss genome structure and evolution.</title>
        <authorList>
            <person name="Lang D."/>
            <person name="Ullrich K.K."/>
            <person name="Murat F."/>
            <person name="Fuchs J."/>
            <person name="Jenkins J."/>
            <person name="Haas F.B."/>
            <person name="Piednoel M."/>
            <person name="Gundlach H."/>
            <person name="Van Bel M."/>
            <person name="Meyberg R."/>
            <person name="Vives C."/>
            <person name="Morata J."/>
            <person name="Symeonidi A."/>
            <person name="Hiss M."/>
            <person name="Muchero W."/>
            <person name="Kamisugi Y."/>
            <person name="Saleh O."/>
            <person name="Blanc G."/>
            <person name="Decker E.L."/>
            <person name="van Gessel N."/>
            <person name="Grimwood J."/>
            <person name="Hayes R.D."/>
            <person name="Graham S.W."/>
            <person name="Gunter L.E."/>
            <person name="McDaniel S.F."/>
            <person name="Hoernstein S.N.W."/>
            <person name="Larsson A."/>
            <person name="Li F.W."/>
            <person name="Perroud P.F."/>
            <person name="Phillips J."/>
            <person name="Ranjan P."/>
            <person name="Rokshar D.S."/>
            <person name="Rothfels C.J."/>
            <person name="Schneider L."/>
            <person name="Shu S."/>
            <person name="Stevenson D.W."/>
            <person name="Thummler F."/>
            <person name="Tillich M."/>
            <person name="Villarreal Aguilar J.C."/>
            <person name="Widiez T."/>
            <person name="Wong G.K."/>
            <person name="Wymore A."/>
            <person name="Zhang Y."/>
            <person name="Zimmer A.D."/>
            <person name="Quatrano R.S."/>
            <person name="Mayer K.F.X."/>
            <person name="Goodstein D."/>
            <person name="Casacuberta J.M."/>
            <person name="Vandepoele K."/>
            <person name="Reski R."/>
            <person name="Cuming A.C."/>
            <person name="Tuskan G.A."/>
            <person name="Maumus F."/>
            <person name="Salse J."/>
            <person name="Schmutz J."/>
            <person name="Rensing S.A."/>
        </authorList>
    </citation>
    <scope>NUCLEOTIDE SEQUENCE [LARGE SCALE GENOMIC DNA]</scope>
    <source>
        <strain evidence="12 13">cv. Gransden 2004</strain>
    </source>
</reference>
<keyword evidence="5 9" id="KW-0049">Antioxidant</keyword>
<evidence type="ECO:0000256" key="8">
    <source>
        <dbReference type="PIRSR" id="PIRSR637944-1"/>
    </source>
</evidence>